<dbReference type="InterPro" id="IPR000742">
    <property type="entry name" value="EGF"/>
</dbReference>
<dbReference type="SUPFAM" id="SSF57196">
    <property type="entry name" value="EGF/Laminin"/>
    <property type="match status" value="3"/>
</dbReference>
<dbReference type="Pfam" id="PF00008">
    <property type="entry name" value="EGF"/>
    <property type="match status" value="1"/>
</dbReference>
<comment type="caution">
    <text evidence="4">The sequence shown here is derived from an EMBL/GenBank/DDBJ whole genome shotgun (WGS) entry which is preliminary data.</text>
</comment>
<feature type="disulfide bond" evidence="1">
    <location>
        <begin position="125"/>
        <end position="134"/>
    </location>
</feature>
<keyword evidence="1" id="KW-1015">Disulfide bond</keyword>
<dbReference type="PANTHER" id="PTHR24033">
    <property type="entry name" value="EGF-LIKE DOMAIN-CONTAINING PROTEIN"/>
    <property type="match status" value="1"/>
</dbReference>
<keyword evidence="2" id="KW-1133">Transmembrane helix</keyword>
<keyword evidence="2" id="KW-0812">Transmembrane</keyword>
<feature type="domain" description="EGF-like" evidence="3">
    <location>
        <begin position="96"/>
        <end position="135"/>
    </location>
</feature>
<evidence type="ECO:0000256" key="1">
    <source>
        <dbReference type="PROSITE-ProRule" id="PRU00076"/>
    </source>
</evidence>
<dbReference type="Proteomes" id="UP000663829">
    <property type="component" value="Unassembled WGS sequence"/>
</dbReference>
<accession>A0A815KTG9</accession>
<dbReference type="SMART" id="SM00181">
    <property type="entry name" value="EGF"/>
    <property type="match status" value="4"/>
</dbReference>
<protein>
    <recommendedName>
        <fullName evidence="3">EGF-like domain-containing protein</fullName>
    </recommendedName>
</protein>
<evidence type="ECO:0000313" key="5">
    <source>
        <dbReference type="EMBL" id="CAF4291592.1"/>
    </source>
</evidence>
<keyword evidence="2" id="KW-0472">Membrane</keyword>
<dbReference type="Gene3D" id="2.10.25.10">
    <property type="entry name" value="Laminin"/>
    <property type="match status" value="2"/>
</dbReference>
<feature type="transmembrane region" description="Helical" evidence="2">
    <location>
        <begin position="431"/>
        <end position="458"/>
    </location>
</feature>
<feature type="domain" description="EGF-like" evidence="3">
    <location>
        <begin position="137"/>
        <end position="169"/>
    </location>
</feature>
<evidence type="ECO:0000313" key="4">
    <source>
        <dbReference type="EMBL" id="CAF1397483.1"/>
    </source>
</evidence>
<gene>
    <name evidence="4" type="ORF">GPM918_LOCUS33099</name>
    <name evidence="5" type="ORF">SRO942_LOCUS33777</name>
</gene>
<proteinExistence type="predicted"/>
<evidence type="ECO:0000313" key="6">
    <source>
        <dbReference type="Proteomes" id="UP000663829"/>
    </source>
</evidence>
<dbReference type="Gene3D" id="1.20.1070.10">
    <property type="entry name" value="Rhodopsin 7-helix transmembrane proteins"/>
    <property type="match status" value="1"/>
</dbReference>
<feature type="non-terminal residue" evidence="4">
    <location>
        <position position="1"/>
    </location>
</feature>
<comment type="caution">
    <text evidence="1">Lacks conserved residue(s) required for the propagation of feature annotation.</text>
</comment>
<dbReference type="EMBL" id="CAJNOQ010017348">
    <property type="protein sequence ID" value="CAF1397483.1"/>
    <property type="molecule type" value="Genomic_DNA"/>
</dbReference>
<dbReference type="InterPro" id="IPR051830">
    <property type="entry name" value="NOTCH_homolog"/>
</dbReference>
<dbReference type="OrthoDB" id="6130531at2759"/>
<feature type="domain" description="EGF-like" evidence="3">
    <location>
        <begin position="171"/>
        <end position="212"/>
    </location>
</feature>
<keyword evidence="1" id="KW-0245">EGF-like domain</keyword>
<keyword evidence="6" id="KW-1185">Reference proteome</keyword>
<name>A0A815KTG9_9BILA</name>
<dbReference type="AlphaFoldDB" id="A0A815KTG9"/>
<dbReference type="PROSITE" id="PS50026">
    <property type="entry name" value="EGF_3"/>
    <property type="match status" value="4"/>
</dbReference>
<sequence>MSFKLIIMLLDDNDTVLSYEQLIFEPVRFACVPKFHIYLRYNTRPKIQNKHYFVRIDAFSISILNYVGYRASWYYNIPFTFLPVHKISLNMFIPAERVRCANTKCGEHGQCLKYVNQNEKYYCHCQPDWSGPLCQIQTDKCNRCLHHSICFDNEEICVCPLGKTGRSCRVPSSACQSNTCQNNGTCVPLDQRLLTKNFRCLCPDDYFGDHCETHRSIRRIKFDQSVQIPPVLLIYAKFLPTSDPIILFRRIPLYENSLSLQLDGQPSMVFGLISHAYYLIGLRNDYVLNTTIISTAVRLENRCPSFVELFNQTILKYHPLKRIKYYQEPCQQQQKLKCFYDETQICVCNRQSNTDCLPFNHNRTFDCNERNFCLNNGECIQDDKDCPLNYMCICPMCYHGTICQFATTGYSLSLDAIIGSYIRNDGGNQPFIINLSIVIVTVMFLIGVPTNLLSILTFCQKKPREYGCGIYLLSSSIVSLFTICLFTYKFFYLLITQIFLVTNRQFLLLSCILIEYLLKFLPIIVDWFNACVASERVFNVLLMTHFNKKISVCAAKFVSILVVLIAIISLIHDPFNRQIIDDLSQRRI</sequence>
<evidence type="ECO:0000259" key="3">
    <source>
        <dbReference type="PROSITE" id="PS50026"/>
    </source>
</evidence>
<feature type="transmembrane region" description="Helical" evidence="2">
    <location>
        <begin position="550"/>
        <end position="571"/>
    </location>
</feature>
<feature type="domain" description="EGF-like" evidence="3">
    <location>
        <begin position="363"/>
        <end position="404"/>
    </location>
</feature>
<evidence type="ECO:0000256" key="2">
    <source>
        <dbReference type="SAM" id="Phobius"/>
    </source>
</evidence>
<organism evidence="4 6">
    <name type="scientific">Didymodactylos carnosus</name>
    <dbReference type="NCBI Taxonomy" id="1234261"/>
    <lineage>
        <taxon>Eukaryota</taxon>
        <taxon>Metazoa</taxon>
        <taxon>Spiralia</taxon>
        <taxon>Gnathifera</taxon>
        <taxon>Rotifera</taxon>
        <taxon>Eurotatoria</taxon>
        <taxon>Bdelloidea</taxon>
        <taxon>Philodinida</taxon>
        <taxon>Philodinidae</taxon>
        <taxon>Didymodactylos</taxon>
    </lineage>
</organism>
<feature type="disulfide bond" evidence="1">
    <location>
        <begin position="202"/>
        <end position="211"/>
    </location>
</feature>
<dbReference type="PANTHER" id="PTHR24033:SF232">
    <property type="entry name" value="LAMININ SUBUNIT GAMMA-2-RELATED"/>
    <property type="match status" value="1"/>
</dbReference>
<feature type="transmembrane region" description="Helical" evidence="2">
    <location>
        <begin position="507"/>
        <end position="529"/>
    </location>
</feature>
<feature type="transmembrane region" description="Helical" evidence="2">
    <location>
        <begin position="470"/>
        <end position="495"/>
    </location>
</feature>
<feature type="disulfide bond" evidence="1">
    <location>
        <begin position="394"/>
        <end position="403"/>
    </location>
</feature>
<reference evidence="4" key="1">
    <citation type="submission" date="2021-02" db="EMBL/GenBank/DDBJ databases">
        <authorList>
            <person name="Nowell W R."/>
        </authorList>
    </citation>
    <scope>NUCLEOTIDE SEQUENCE</scope>
</reference>
<dbReference type="SUPFAM" id="SSF81321">
    <property type="entry name" value="Family A G protein-coupled receptor-like"/>
    <property type="match status" value="1"/>
</dbReference>
<dbReference type="CDD" id="cd00054">
    <property type="entry name" value="EGF_CA"/>
    <property type="match status" value="1"/>
</dbReference>
<dbReference type="Proteomes" id="UP000681722">
    <property type="component" value="Unassembled WGS sequence"/>
</dbReference>
<dbReference type="EMBL" id="CAJOBC010082763">
    <property type="protein sequence ID" value="CAF4291592.1"/>
    <property type="molecule type" value="Genomic_DNA"/>
</dbReference>
<dbReference type="PROSITE" id="PS00022">
    <property type="entry name" value="EGF_1"/>
    <property type="match status" value="4"/>
</dbReference>
<feature type="disulfide bond" evidence="1">
    <location>
        <begin position="159"/>
        <end position="168"/>
    </location>
</feature>